<evidence type="ECO:0000256" key="8">
    <source>
        <dbReference type="SAM" id="Phobius"/>
    </source>
</evidence>
<keyword evidence="2" id="KW-0813">Transport</keyword>
<feature type="transmembrane region" description="Helical" evidence="8">
    <location>
        <begin position="483"/>
        <end position="502"/>
    </location>
</feature>
<dbReference type="OrthoDB" id="6730379at2759"/>
<feature type="transmembrane region" description="Helical" evidence="8">
    <location>
        <begin position="357"/>
        <end position="377"/>
    </location>
</feature>
<dbReference type="Pfam" id="PF07690">
    <property type="entry name" value="MFS_1"/>
    <property type="match status" value="1"/>
</dbReference>
<accession>A0A261XWH4</accession>
<dbReference type="GO" id="GO:0022857">
    <property type="term" value="F:transmembrane transporter activity"/>
    <property type="evidence" value="ECO:0007669"/>
    <property type="project" value="InterPro"/>
</dbReference>
<reference evidence="10 11" key="1">
    <citation type="journal article" date="2017" name="Mycologia">
        <title>Bifiguratus adelaidae, gen. et sp. nov., a new member of Mucoromycotina in endophytic and soil-dwelling habitats.</title>
        <authorList>
            <person name="Torres-Cruz T.J."/>
            <person name="Billingsley Tobias T.L."/>
            <person name="Almatruk M."/>
            <person name="Hesse C."/>
            <person name="Kuske C.R."/>
            <person name="Desiro A."/>
            <person name="Benucci G.M."/>
            <person name="Bonito G."/>
            <person name="Stajich J.E."/>
            <person name="Dunlap C."/>
            <person name="Arnold A.E."/>
            <person name="Porras-Alfaro A."/>
        </authorList>
    </citation>
    <scope>NUCLEOTIDE SEQUENCE [LARGE SCALE GENOMIC DNA]</scope>
    <source>
        <strain evidence="10 11">AZ0501</strain>
    </source>
</reference>
<feature type="transmembrane region" description="Helical" evidence="8">
    <location>
        <begin position="417"/>
        <end position="437"/>
    </location>
</feature>
<dbReference type="Gene3D" id="1.20.1250.20">
    <property type="entry name" value="MFS general substrate transporter like domains"/>
    <property type="match status" value="2"/>
</dbReference>
<keyword evidence="4 8" id="KW-1133">Transmembrane helix</keyword>
<dbReference type="PROSITE" id="PS50850">
    <property type="entry name" value="MFS"/>
    <property type="match status" value="1"/>
</dbReference>
<evidence type="ECO:0000313" key="11">
    <source>
        <dbReference type="Proteomes" id="UP000242875"/>
    </source>
</evidence>
<keyword evidence="3 8" id="KW-0812">Transmembrane</keyword>
<evidence type="ECO:0000313" key="10">
    <source>
        <dbReference type="EMBL" id="OZJ02691.1"/>
    </source>
</evidence>
<feature type="transmembrane region" description="Helical" evidence="8">
    <location>
        <begin position="164"/>
        <end position="185"/>
    </location>
</feature>
<dbReference type="FunFam" id="1.20.1250.20:FF:000064">
    <property type="entry name" value="MFS allantoate transporter"/>
    <property type="match status" value="1"/>
</dbReference>
<comment type="subcellular location">
    <subcellularLocation>
        <location evidence="1">Membrane</location>
        <topology evidence="1">Multi-pass membrane protein</topology>
    </subcellularLocation>
</comment>
<dbReference type="InterPro" id="IPR020846">
    <property type="entry name" value="MFS_dom"/>
</dbReference>
<feature type="transmembrane region" description="Helical" evidence="8">
    <location>
        <begin position="386"/>
        <end position="405"/>
    </location>
</feature>
<evidence type="ECO:0000259" key="9">
    <source>
        <dbReference type="PROSITE" id="PS50850"/>
    </source>
</evidence>
<feature type="transmembrane region" description="Helical" evidence="8">
    <location>
        <begin position="321"/>
        <end position="345"/>
    </location>
</feature>
<feature type="compositionally biased region" description="Polar residues" evidence="7">
    <location>
        <begin position="1"/>
        <end position="15"/>
    </location>
</feature>
<evidence type="ECO:0000256" key="3">
    <source>
        <dbReference type="ARBA" id="ARBA00022692"/>
    </source>
</evidence>
<feature type="transmembrane region" description="Helical" evidence="8">
    <location>
        <begin position="449"/>
        <end position="471"/>
    </location>
</feature>
<sequence length="546" mass="59983">MSSEKAQDIQTQSPSEKAEEVISESGSSNDHKEVSGVDLHRVGTITSELENADEAEQWLSTHPRAKELKLEGQAILDDPVELKKLISKIDWQITPLLFGVYFLQFLDKTTLQYTAVMGLRTDTHLVGQDYSNLSMLFYIGFLAAEFPTQYIAQHISRLGMYLGVNIICWGIVLACHAACSTYAGLAVCRTLLGVFESCVAPILVLIIAMWYKKEEQGRRVSWFYVCNALSFMFGGAVAYGVSFAQAAIATWRIFFLAIGVATVIVGVVVCMLLPDSPVKARRFTDAQKVAVLLRIKSNQSGTQNAKLKMSQIKETFQDLRVWLILICTMLSSIPNGGIANFSSILLTTFGYTSQQSLILNVPGGAIFAVCILVTGWLSDKYNDRSLIMFVPIIPTILSAALMIGFDPNGTPTNKTALLAASFMSQTFGAAFMMLLAWNASNIAGHSKKVTTNALTLIAFAVGNILGTQTFQATQAPGYISGKISILSTLAGLCLMVVVLRLYNDYLNRQNAKKLQGMSEAEKSELMDRMAFADETDRKNPFFIYTH</sequence>
<dbReference type="EMBL" id="MVBO01000133">
    <property type="protein sequence ID" value="OZJ02691.1"/>
    <property type="molecule type" value="Genomic_DNA"/>
</dbReference>
<evidence type="ECO:0000256" key="7">
    <source>
        <dbReference type="SAM" id="MobiDB-lite"/>
    </source>
</evidence>
<dbReference type="AlphaFoldDB" id="A0A261XWH4"/>
<keyword evidence="11" id="KW-1185">Reference proteome</keyword>
<protein>
    <recommendedName>
        <fullName evidence="9">Major facilitator superfamily (MFS) profile domain-containing protein</fullName>
    </recommendedName>
</protein>
<feature type="region of interest" description="Disordered" evidence="7">
    <location>
        <begin position="1"/>
        <end position="34"/>
    </location>
</feature>
<dbReference type="GO" id="GO:0016020">
    <property type="term" value="C:membrane"/>
    <property type="evidence" value="ECO:0007669"/>
    <property type="project" value="UniProtKB-SubCell"/>
</dbReference>
<feature type="transmembrane region" description="Helical" evidence="8">
    <location>
        <begin position="222"/>
        <end position="241"/>
    </location>
</feature>
<evidence type="ECO:0000256" key="1">
    <source>
        <dbReference type="ARBA" id="ARBA00004141"/>
    </source>
</evidence>
<name>A0A261XWH4_9FUNG</name>
<dbReference type="InterPro" id="IPR011701">
    <property type="entry name" value="MFS"/>
</dbReference>
<evidence type="ECO:0000256" key="4">
    <source>
        <dbReference type="ARBA" id="ARBA00022989"/>
    </source>
</evidence>
<feature type="transmembrane region" description="Helical" evidence="8">
    <location>
        <begin position="253"/>
        <end position="273"/>
    </location>
</feature>
<feature type="domain" description="Major facilitator superfamily (MFS) profile" evidence="9">
    <location>
        <begin position="93"/>
        <end position="508"/>
    </location>
</feature>
<dbReference type="SUPFAM" id="SSF103473">
    <property type="entry name" value="MFS general substrate transporter"/>
    <property type="match status" value="1"/>
</dbReference>
<dbReference type="InterPro" id="IPR036259">
    <property type="entry name" value="MFS_trans_sf"/>
</dbReference>
<evidence type="ECO:0000256" key="5">
    <source>
        <dbReference type="ARBA" id="ARBA00023136"/>
    </source>
</evidence>
<dbReference type="Proteomes" id="UP000242875">
    <property type="component" value="Unassembled WGS sequence"/>
</dbReference>
<evidence type="ECO:0000256" key="6">
    <source>
        <dbReference type="ARBA" id="ARBA00037968"/>
    </source>
</evidence>
<organism evidence="10 11">
    <name type="scientific">Bifiguratus adelaidae</name>
    <dbReference type="NCBI Taxonomy" id="1938954"/>
    <lineage>
        <taxon>Eukaryota</taxon>
        <taxon>Fungi</taxon>
        <taxon>Fungi incertae sedis</taxon>
        <taxon>Mucoromycota</taxon>
        <taxon>Mucoromycotina</taxon>
        <taxon>Endogonomycetes</taxon>
        <taxon>Endogonales</taxon>
        <taxon>Endogonales incertae sedis</taxon>
        <taxon>Bifiguratus</taxon>
    </lineage>
</organism>
<feature type="transmembrane region" description="Helical" evidence="8">
    <location>
        <begin position="191"/>
        <end position="210"/>
    </location>
</feature>
<comment type="similarity">
    <text evidence="6">Belongs to the major facilitator superfamily. Allantoate permease family.</text>
</comment>
<keyword evidence="5 8" id="KW-0472">Membrane</keyword>
<dbReference type="PANTHER" id="PTHR43791:SF36">
    <property type="entry name" value="TRANSPORTER, PUTATIVE (AFU_ORTHOLOGUE AFUA_6G08340)-RELATED"/>
    <property type="match status" value="1"/>
</dbReference>
<dbReference type="PANTHER" id="PTHR43791">
    <property type="entry name" value="PERMEASE-RELATED"/>
    <property type="match status" value="1"/>
</dbReference>
<proteinExistence type="inferred from homology"/>
<gene>
    <name evidence="10" type="ORF">BZG36_05109</name>
</gene>
<comment type="caution">
    <text evidence="10">The sequence shown here is derived from an EMBL/GenBank/DDBJ whole genome shotgun (WGS) entry which is preliminary data.</text>
</comment>
<evidence type="ECO:0000256" key="2">
    <source>
        <dbReference type="ARBA" id="ARBA00022448"/>
    </source>
</evidence>